<dbReference type="InterPro" id="IPR039425">
    <property type="entry name" value="RNA_pol_sigma-70-like"/>
</dbReference>
<comment type="similarity">
    <text evidence="1">Belongs to the sigma-70 factor family. ECF subfamily.</text>
</comment>
<keyword evidence="7" id="KW-1185">Reference proteome</keyword>
<keyword evidence="2" id="KW-0805">Transcription regulation</keyword>
<protein>
    <submittedName>
        <fullName evidence="6">RNA polymerase sigma-70 factor (ECF subfamily)</fullName>
    </submittedName>
</protein>
<dbReference type="InterPro" id="IPR013325">
    <property type="entry name" value="RNA_pol_sigma_r2"/>
</dbReference>
<dbReference type="PANTHER" id="PTHR43133:SF46">
    <property type="entry name" value="RNA POLYMERASE SIGMA-70 FACTOR ECF SUBFAMILY"/>
    <property type="match status" value="1"/>
</dbReference>
<dbReference type="SUPFAM" id="SSF88659">
    <property type="entry name" value="Sigma3 and sigma4 domains of RNA polymerase sigma factors"/>
    <property type="match status" value="1"/>
</dbReference>
<dbReference type="GO" id="GO:0016987">
    <property type="term" value="F:sigma factor activity"/>
    <property type="evidence" value="ECO:0007669"/>
    <property type="project" value="UniProtKB-KW"/>
</dbReference>
<sequence length="195" mass="22771">MDIKVTDSDLLKSICNDDERAFSELFHRYSGKIYAKSFAYLRDAETCEQIVHDVFLTIWNNRKTLQIESFVGYITAAARYRVYKQIAVLKLLPLDYKEDIELHSIERVNNGGEELLAYSDMKTALDLQLQKLPKRCREIFILSRFQMMTNDEIAEKLGIDKRTVENQLTRALKFLRLSFKDLAVLTVILMDIFNS</sequence>
<dbReference type="NCBIfam" id="TIGR02937">
    <property type="entry name" value="sigma70-ECF"/>
    <property type="match status" value="1"/>
</dbReference>
<evidence type="ECO:0000259" key="5">
    <source>
        <dbReference type="Pfam" id="PF08281"/>
    </source>
</evidence>
<dbReference type="EMBL" id="SNWM01000002">
    <property type="protein sequence ID" value="TDO22890.1"/>
    <property type="molecule type" value="Genomic_DNA"/>
</dbReference>
<dbReference type="InterPro" id="IPR014284">
    <property type="entry name" value="RNA_pol_sigma-70_dom"/>
</dbReference>
<evidence type="ECO:0000256" key="3">
    <source>
        <dbReference type="ARBA" id="ARBA00023082"/>
    </source>
</evidence>
<keyword evidence="4" id="KW-0804">Transcription</keyword>
<accession>A0A4R6IL90</accession>
<dbReference type="Gene3D" id="1.10.10.10">
    <property type="entry name" value="Winged helix-like DNA-binding domain superfamily/Winged helix DNA-binding domain"/>
    <property type="match status" value="1"/>
</dbReference>
<evidence type="ECO:0000256" key="2">
    <source>
        <dbReference type="ARBA" id="ARBA00023015"/>
    </source>
</evidence>
<dbReference type="PANTHER" id="PTHR43133">
    <property type="entry name" value="RNA POLYMERASE ECF-TYPE SIGMA FACTO"/>
    <property type="match status" value="1"/>
</dbReference>
<dbReference type="InterPro" id="IPR013249">
    <property type="entry name" value="RNA_pol_sigma70_r4_t2"/>
</dbReference>
<keyword evidence="3" id="KW-0731">Sigma factor</keyword>
<gene>
    <name evidence="6" type="ORF">CLV32_1875</name>
</gene>
<dbReference type="GO" id="GO:0003677">
    <property type="term" value="F:DNA binding"/>
    <property type="evidence" value="ECO:0007669"/>
    <property type="project" value="InterPro"/>
</dbReference>
<evidence type="ECO:0000256" key="1">
    <source>
        <dbReference type="ARBA" id="ARBA00010641"/>
    </source>
</evidence>
<organism evidence="6 7">
    <name type="scientific">Pedobacter duraquae</name>
    <dbReference type="NCBI Taxonomy" id="425511"/>
    <lineage>
        <taxon>Bacteria</taxon>
        <taxon>Pseudomonadati</taxon>
        <taxon>Bacteroidota</taxon>
        <taxon>Sphingobacteriia</taxon>
        <taxon>Sphingobacteriales</taxon>
        <taxon>Sphingobacteriaceae</taxon>
        <taxon>Pedobacter</taxon>
    </lineage>
</organism>
<dbReference type="Pfam" id="PF08281">
    <property type="entry name" value="Sigma70_r4_2"/>
    <property type="match status" value="1"/>
</dbReference>
<name>A0A4R6IL90_9SPHI</name>
<dbReference type="Gene3D" id="1.10.1740.10">
    <property type="match status" value="1"/>
</dbReference>
<dbReference type="InterPro" id="IPR013324">
    <property type="entry name" value="RNA_pol_sigma_r3/r4-like"/>
</dbReference>
<reference evidence="6 7" key="1">
    <citation type="submission" date="2019-03" db="EMBL/GenBank/DDBJ databases">
        <title>Genomic Encyclopedia of Archaeal and Bacterial Type Strains, Phase II (KMG-II): from individual species to whole genera.</title>
        <authorList>
            <person name="Goeker M."/>
        </authorList>
    </citation>
    <scope>NUCLEOTIDE SEQUENCE [LARGE SCALE GENOMIC DNA]</scope>
    <source>
        <strain evidence="6 7">DSM 19034</strain>
    </source>
</reference>
<dbReference type="GO" id="GO:0006352">
    <property type="term" value="P:DNA-templated transcription initiation"/>
    <property type="evidence" value="ECO:0007669"/>
    <property type="project" value="InterPro"/>
</dbReference>
<evidence type="ECO:0000313" key="6">
    <source>
        <dbReference type="EMBL" id="TDO22890.1"/>
    </source>
</evidence>
<feature type="domain" description="RNA polymerase sigma factor 70 region 4 type 2" evidence="5">
    <location>
        <begin position="124"/>
        <end position="175"/>
    </location>
</feature>
<evidence type="ECO:0000256" key="4">
    <source>
        <dbReference type="ARBA" id="ARBA00023163"/>
    </source>
</evidence>
<dbReference type="SUPFAM" id="SSF88946">
    <property type="entry name" value="Sigma2 domain of RNA polymerase sigma factors"/>
    <property type="match status" value="1"/>
</dbReference>
<proteinExistence type="inferred from homology"/>
<dbReference type="RefSeq" id="WP_133554616.1">
    <property type="nucleotide sequence ID" value="NZ_SNWM01000002.1"/>
</dbReference>
<evidence type="ECO:0000313" key="7">
    <source>
        <dbReference type="Proteomes" id="UP000295499"/>
    </source>
</evidence>
<dbReference type="InterPro" id="IPR036388">
    <property type="entry name" value="WH-like_DNA-bd_sf"/>
</dbReference>
<comment type="caution">
    <text evidence="6">The sequence shown here is derived from an EMBL/GenBank/DDBJ whole genome shotgun (WGS) entry which is preliminary data.</text>
</comment>
<dbReference type="OrthoDB" id="665981at2"/>
<dbReference type="AlphaFoldDB" id="A0A4R6IL90"/>
<dbReference type="Proteomes" id="UP000295499">
    <property type="component" value="Unassembled WGS sequence"/>
</dbReference>